<dbReference type="OrthoDB" id="5317242at2759"/>
<dbReference type="AlphaFoldDB" id="A0A4U0U0M9"/>
<feature type="signal peptide" evidence="1">
    <location>
        <begin position="1"/>
        <end position="19"/>
    </location>
</feature>
<evidence type="ECO:0008006" key="4">
    <source>
        <dbReference type="Google" id="ProtNLM"/>
    </source>
</evidence>
<proteinExistence type="predicted"/>
<dbReference type="Proteomes" id="UP000308549">
    <property type="component" value="Unassembled WGS sequence"/>
</dbReference>
<evidence type="ECO:0000313" key="3">
    <source>
        <dbReference type="Proteomes" id="UP000308549"/>
    </source>
</evidence>
<keyword evidence="3" id="KW-1185">Reference proteome</keyword>
<feature type="chain" id="PRO_5020512635" description="Cell wall protein PhiA" evidence="1">
    <location>
        <begin position="20"/>
        <end position="180"/>
    </location>
</feature>
<reference evidence="2 3" key="1">
    <citation type="submission" date="2017-03" db="EMBL/GenBank/DDBJ databases">
        <title>Genomes of endolithic fungi from Antarctica.</title>
        <authorList>
            <person name="Coleine C."/>
            <person name="Masonjones S."/>
            <person name="Stajich J.E."/>
        </authorList>
    </citation>
    <scope>NUCLEOTIDE SEQUENCE [LARGE SCALE GENOMIC DNA]</scope>
    <source>
        <strain evidence="2 3">CCFEE 6315</strain>
    </source>
</reference>
<comment type="caution">
    <text evidence="2">The sequence shown here is derived from an EMBL/GenBank/DDBJ whole genome shotgun (WGS) entry which is preliminary data.</text>
</comment>
<protein>
    <recommendedName>
        <fullName evidence="4">Cell wall protein PhiA</fullName>
    </recommendedName>
</protein>
<sequence length="180" mass="19138">MRASTIFATVATAFTLTAASPSASRQSNTTLTNFLLVTTSQRSSTTESSQLTNASATSLFDPFNQESYYLRTISAGYGSLPRFNLTNGDLHTLAMGIEGVGEYVYNSTGKIEAGKEFVLSPSKEPAGNLALADGYLLTVSGEEEGWTICDGDLGQDVLYWKGNGTSCTPTYIHAVADAPY</sequence>
<name>A0A4U0U0M9_9PEZI</name>
<evidence type="ECO:0000256" key="1">
    <source>
        <dbReference type="SAM" id="SignalP"/>
    </source>
</evidence>
<evidence type="ECO:0000313" key="2">
    <source>
        <dbReference type="EMBL" id="TKA28430.1"/>
    </source>
</evidence>
<keyword evidence="1" id="KW-0732">Signal</keyword>
<dbReference type="EMBL" id="NAJL01000018">
    <property type="protein sequence ID" value="TKA28430.1"/>
    <property type="molecule type" value="Genomic_DNA"/>
</dbReference>
<organism evidence="2 3">
    <name type="scientific">Salinomyces thailandicus</name>
    <dbReference type="NCBI Taxonomy" id="706561"/>
    <lineage>
        <taxon>Eukaryota</taxon>
        <taxon>Fungi</taxon>
        <taxon>Dikarya</taxon>
        <taxon>Ascomycota</taxon>
        <taxon>Pezizomycotina</taxon>
        <taxon>Dothideomycetes</taxon>
        <taxon>Dothideomycetidae</taxon>
        <taxon>Mycosphaerellales</taxon>
        <taxon>Teratosphaeriaceae</taxon>
        <taxon>Salinomyces</taxon>
    </lineage>
</organism>
<gene>
    <name evidence="2" type="ORF">B0A50_03897</name>
</gene>
<accession>A0A4U0U0M9</accession>